<dbReference type="EMBL" id="CP029494">
    <property type="protein sequence ID" value="AWN24343.1"/>
    <property type="molecule type" value="Genomic_DNA"/>
</dbReference>
<reference evidence="1 2" key="1">
    <citation type="submission" date="2018-05" db="EMBL/GenBank/DDBJ databases">
        <title>Complete Genome Sequence of Deinococcus sp. strain 17bor-2.</title>
        <authorList>
            <person name="Srinivasan S."/>
        </authorList>
    </citation>
    <scope>NUCLEOTIDE SEQUENCE [LARGE SCALE GENOMIC DNA]</scope>
    <source>
        <strain evidence="1 2">17bor-2</strain>
    </source>
</reference>
<accession>A0A2Z3JGQ4</accession>
<proteinExistence type="predicted"/>
<dbReference type="InterPro" id="IPR050218">
    <property type="entry name" value="LptD"/>
</dbReference>
<protein>
    <recommendedName>
        <fullName evidence="3">LPS-assembly protein LptD</fullName>
    </recommendedName>
</protein>
<dbReference type="GO" id="GO:0009279">
    <property type="term" value="C:cell outer membrane"/>
    <property type="evidence" value="ECO:0007669"/>
    <property type="project" value="TreeGrafter"/>
</dbReference>
<dbReference type="PANTHER" id="PTHR30189:SF1">
    <property type="entry name" value="LPS-ASSEMBLY PROTEIN LPTD"/>
    <property type="match status" value="1"/>
</dbReference>
<dbReference type="GO" id="GO:1990351">
    <property type="term" value="C:transporter complex"/>
    <property type="evidence" value="ECO:0007669"/>
    <property type="project" value="TreeGrafter"/>
</dbReference>
<dbReference type="AlphaFoldDB" id="A0A2Z3JGQ4"/>
<organism evidence="1 2">
    <name type="scientific">Deinococcus irradiatisoli</name>
    <dbReference type="NCBI Taxonomy" id="2202254"/>
    <lineage>
        <taxon>Bacteria</taxon>
        <taxon>Thermotogati</taxon>
        <taxon>Deinococcota</taxon>
        <taxon>Deinococci</taxon>
        <taxon>Deinococcales</taxon>
        <taxon>Deinococcaceae</taxon>
        <taxon>Deinococcus</taxon>
    </lineage>
</organism>
<gene>
    <name evidence="1" type="ORF">DKM44_14830</name>
</gene>
<dbReference type="PANTHER" id="PTHR30189">
    <property type="entry name" value="LPS-ASSEMBLY PROTEIN"/>
    <property type="match status" value="1"/>
</dbReference>
<evidence type="ECO:0000313" key="1">
    <source>
        <dbReference type="EMBL" id="AWN24343.1"/>
    </source>
</evidence>
<keyword evidence="2" id="KW-1185">Reference proteome</keyword>
<name>A0A2Z3JGQ4_9DEIO</name>
<evidence type="ECO:0008006" key="3">
    <source>
        <dbReference type="Google" id="ProtNLM"/>
    </source>
</evidence>
<dbReference type="Proteomes" id="UP000245368">
    <property type="component" value="Chromosome"/>
</dbReference>
<sequence length="956" mass="102302">MSRAGGRIVARDACAFRPRRAAALLAGLLVLGLGSTQARTVRIIQADRLELNKVDGQDIVVISGLRVELRVDNDVVIASRVEFNRSRRTLTLIGQGRYDAVDANGAVQRLSGSDLVVNLGNQAVSGEDVIISDAELEIRGEVVERVPGQLTAQNSYFTPCAKCGRTPDDYAFKATRLLLYPGDRLIGYQATLLLAGVPVLYLPVVALPLNEPSRQPRLSYTNDAVDGRTFKADLPFAAGDNVLGTTFLRYYQNRDPSFGGGGEFTVYAPLPGLDRINVYGLAEPKPADASGNFTSGYDIDFSFAAKGQVPLDNTAPGGLVYSVAAVRRAIGVPDTDPNKGLTRIDAAADVTLTNVRDFNNVKVNVTVADQLGPEPTTALSTPLRKPEVTIDPDPYLVTYRSGSTLSADFKVTAGNYEAQSNPLSRAASLQGPNYATARLQEEHAITYTARPWKNADFTATNTFSGRYYLSGQRVVDLNVGASLTQTFGVRTLSGDYTPIYNAYGTPLNLPASAGSFTVKYNYLRREGVSPFAFDRIDSRLLSAPLGAALNLTPGSGVAVRLSQDYDLILPADQQQPADLSVNVSQEPLQLNLDVKHDFFEGELESVTANGSFGAQAARGLNFSFSGSYSRQSGPAPFTAAVKAIGGVRTNTFGVSLTQDLVKRELQSVTVSASAVATRDAVINPVTLSLSETLNLQTPRLDGSVNVNWRNYAFASTHSLTLPKGSLQNGYTNDTLYFSVGNVAGSYLQGGAAPLPGSAASPSSLTWNLKYGGPYDLANTEWTRPALTAALTAARPAQRLSAQATLALPGSQQQDAPYLQSASLSGDWQFGRRVALSGLASYTRTPPLGPNLPLTETLNLQPLAFNFTFGHEDKPDASLTATFQQTLTWVNGVRTDTTPLQPVLLLTVDRCCWAFQAEINPLAKRFRIGLVVPGAGNLSAFENTAGVSSFPIFNTNK</sequence>
<evidence type="ECO:0000313" key="2">
    <source>
        <dbReference type="Proteomes" id="UP000245368"/>
    </source>
</evidence>
<dbReference type="KEGG" id="dez:DKM44_14830"/>